<dbReference type="EMBL" id="QGKV02000649">
    <property type="protein sequence ID" value="KAF3579060.1"/>
    <property type="molecule type" value="Genomic_DNA"/>
</dbReference>
<dbReference type="PANTHER" id="PTHR46236">
    <property type="entry name" value="TRAF-LIKE SUPERFAMILY PROTEIN"/>
    <property type="match status" value="1"/>
</dbReference>
<name>A0ABQ7DPI5_BRACR</name>
<evidence type="ECO:0000313" key="4">
    <source>
        <dbReference type="Proteomes" id="UP000266723"/>
    </source>
</evidence>
<dbReference type="PROSITE" id="PS50144">
    <property type="entry name" value="MATH"/>
    <property type="match status" value="1"/>
</dbReference>
<dbReference type="Proteomes" id="UP000266723">
    <property type="component" value="Unassembled WGS sequence"/>
</dbReference>
<organism evidence="3 4">
    <name type="scientific">Brassica cretica</name>
    <name type="common">Mustard</name>
    <dbReference type="NCBI Taxonomy" id="69181"/>
    <lineage>
        <taxon>Eukaryota</taxon>
        <taxon>Viridiplantae</taxon>
        <taxon>Streptophyta</taxon>
        <taxon>Embryophyta</taxon>
        <taxon>Tracheophyta</taxon>
        <taxon>Spermatophyta</taxon>
        <taxon>Magnoliopsida</taxon>
        <taxon>eudicotyledons</taxon>
        <taxon>Gunneridae</taxon>
        <taxon>Pentapetalae</taxon>
        <taxon>rosids</taxon>
        <taxon>malvids</taxon>
        <taxon>Brassicales</taxon>
        <taxon>Brassicaceae</taxon>
        <taxon>Brassiceae</taxon>
        <taxon>Brassica</taxon>
    </lineage>
</organism>
<feature type="domain" description="MATH" evidence="2">
    <location>
        <begin position="6"/>
        <end position="136"/>
    </location>
</feature>
<dbReference type="InterPro" id="IPR008974">
    <property type="entry name" value="TRAF-like"/>
</dbReference>
<gene>
    <name evidence="3" type="ORF">DY000_02032329</name>
</gene>
<dbReference type="Pfam" id="PF22486">
    <property type="entry name" value="MATH_2"/>
    <property type="match status" value="1"/>
</dbReference>
<evidence type="ECO:0000313" key="3">
    <source>
        <dbReference type="EMBL" id="KAF3579060.1"/>
    </source>
</evidence>
<dbReference type="Gene3D" id="2.60.210.10">
    <property type="entry name" value="Apoptosis, Tumor Necrosis Factor Receptor Associated Protein 2, Chain A"/>
    <property type="match status" value="1"/>
</dbReference>
<comment type="caution">
    <text evidence="3">The sequence shown here is derived from an EMBL/GenBank/DDBJ whole genome shotgun (WGS) entry which is preliminary data.</text>
</comment>
<dbReference type="SUPFAM" id="SSF49599">
    <property type="entry name" value="TRAF domain-like"/>
    <property type="match status" value="1"/>
</dbReference>
<proteinExistence type="predicted"/>
<evidence type="ECO:0000256" key="1">
    <source>
        <dbReference type="ARBA" id="ARBA00023054"/>
    </source>
</evidence>
<reference evidence="3 4" key="1">
    <citation type="journal article" date="2020" name="BMC Genomics">
        <title>Intraspecific diversification of the crop wild relative Brassica cretica Lam. using demographic model selection.</title>
        <authorList>
            <person name="Kioukis A."/>
            <person name="Michalopoulou V.A."/>
            <person name="Briers L."/>
            <person name="Pirintsos S."/>
            <person name="Studholme D.J."/>
            <person name="Pavlidis P."/>
            <person name="Sarris P.F."/>
        </authorList>
    </citation>
    <scope>NUCLEOTIDE SEQUENCE [LARGE SCALE GENOMIC DNA]</scope>
    <source>
        <strain evidence="4">cv. PFS-1207/04</strain>
    </source>
</reference>
<accession>A0ABQ7DPI5</accession>
<keyword evidence="1" id="KW-0175">Coiled coil</keyword>
<sequence>MVKKFDGKFIWVIKNFSTLPSEKICSGSFVIGGWFWRLVAYPRENDVDYLSLYFVDDMRYAASKSKPYKLRGNVNFNITIINQLSKKLSLREDSEHLYDVISPFHRGFESWIPLNKLHAEDGGFLLNGELKIAVKVQVSDVSWEPEDASDDALVDVSGGIKKTTKFLRKTKETMDAINGFQILPSQVQSVRLIFERHPEAAVEFRAKNQHLRTTYIIFLLSLIETLYQPLQELSSEDLVEADIALTYLKDVGFKVDWLENKLDLLKARKEKEKVCEVRVQEMEVQLHDLKHKFEIEKAELVVCN</sequence>
<dbReference type="CDD" id="cd00121">
    <property type="entry name" value="MATH"/>
    <property type="match status" value="1"/>
</dbReference>
<protein>
    <recommendedName>
        <fullName evidence="2">MATH domain-containing protein</fullName>
    </recommendedName>
</protein>
<dbReference type="InterPro" id="IPR002083">
    <property type="entry name" value="MATH/TRAF_dom"/>
</dbReference>
<keyword evidence="4" id="KW-1185">Reference proteome</keyword>
<dbReference type="PANTHER" id="PTHR46236:SF35">
    <property type="entry name" value="MATH DOMAIN-CONTAINING PROTEIN"/>
    <property type="match status" value="1"/>
</dbReference>
<evidence type="ECO:0000259" key="2">
    <source>
        <dbReference type="PROSITE" id="PS50144"/>
    </source>
</evidence>
<dbReference type="InterPro" id="IPR050804">
    <property type="entry name" value="MCC"/>
</dbReference>